<dbReference type="EMBL" id="BMAW01064943">
    <property type="protein sequence ID" value="GFT47922.1"/>
    <property type="molecule type" value="Genomic_DNA"/>
</dbReference>
<organism evidence="2 3">
    <name type="scientific">Nephila pilipes</name>
    <name type="common">Giant wood spider</name>
    <name type="synonym">Nephila maculata</name>
    <dbReference type="NCBI Taxonomy" id="299642"/>
    <lineage>
        <taxon>Eukaryota</taxon>
        <taxon>Metazoa</taxon>
        <taxon>Ecdysozoa</taxon>
        <taxon>Arthropoda</taxon>
        <taxon>Chelicerata</taxon>
        <taxon>Arachnida</taxon>
        <taxon>Araneae</taxon>
        <taxon>Araneomorphae</taxon>
        <taxon>Entelegynae</taxon>
        <taxon>Araneoidea</taxon>
        <taxon>Nephilidae</taxon>
        <taxon>Nephila</taxon>
    </lineage>
</organism>
<keyword evidence="1" id="KW-1133">Transmembrane helix</keyword>
<accession>A0A8X6P2T3</accession>
<keyword evidence="3" id="KW-1185">Reference proteome</keyword>
<proteinExistence type="predicted"/>
<evidence type="ECO:0000313" key="3">
    <source>
        <dbReference type="Proteomes" id="UP000887013"/>
    </source>
</evidence>
<sequence length="99" mass="11238">MGHSRNLVILRYGFGLVIDILTGFIIGYNVLSKHCYEYIITIRCLEEDSAILSICFYQKTEKTERTRRGGEREREQMLSNKQAKHLLSSIGSVGGAVIK</sequence>
<gene>
    <name evidence="2" type="ORF">NPIL_34071</name>
</gene>
<evidence type="ECO:0000256" key="1">
    <source>
        <dbReference type="SAM" id="Phobius"/>
    </source>
</evidence>
<protein>
    <submittedName>
        <fullName evidence="2">Uncharacterized protein</fullName>
    </submittedName>
</protein>
<name>A0A8X6P2T3_NEPPI</name>
<keyword evidence="1" id="KW-0812">Transmembrane</keyword>
<reference evidence="2" key="1">
    <citation type="submission" date="2020-08" db="EMBL/GenBank/DDBJ databases">
        <title>Multicomponent nature underlies the extraordinary mechanical properties of spider dragline silk.</title>
        <authorList>
            <person name="Kono N."/>
            <person name="Nakamura H."/>
            <person name="Mori M."/>
            <person name="Yoshida Y."/>
            <person name="Ohtoshi R."/>
            <person name="Malay A.D."/>
            <person name="Moran D.A.P."/>
            <person name="Tomita M."/>
            <person name="Numata K."/>
            <person name="Arakawa K."/>
        </authorList>
    </citation>
    <scope>NUCLEOTIDE SEQUENCE</scope>
</reference>
<dbReference type="OrthoDB" id="6429571at2759"/>
<feature type="transmembrane region" description="Helical" evidence="1">
    <location>
        <begin position="12"/>
        <end position="31"/>
    </location>
</feature>
<comment type="caution">
    <text evidence="2">The sequence shown here is derived from an EMBL/GenBank/DDBJ whole genome shotgun (WGS) entry which is preliminary data.</text>
</comment>
<keyword evidence="1" id="KW-0472">Membrane</keyword>
<evidence type="ECO:0000313" key="2">
    <source>
        <dbReference type="EMBL" id="GFT47922.1"/>
    </source>
</evidence>
<dbReference type="Proteomes" id="UP000887013">
    <property type="component" value="Unassembled WGS sequence"/>
</dbReference>
<dbReference type="AlphaFoldDB" id="A0A8X6P2T3"/>